<feature type="binding site" evidence="7">
    <location>
        <position position="54"/>
    </location>
    <ligand>
        <name>ATP</name>
        <dbReference type="ChEBI" id="CHEBI:30616"/>
    </ligand>
</feature>
<evidence type="ECO:0000256" key="7">
    <source>
        <dbReference type="PROSITE-ProRule" id="PRU10141"/>
    </source>
</evidence>
<sequence length="537" mass="55931">MLQHSSHAGDSSPADEPARPQVPGFRVQRWLGSGSSAAVWLVAEESGGREYALKVFNRNAGNARPEADRERLLTEGLRHDHLVQVFRNVETDAGSGLLLEYAAGGSVGSVIAARGPLSVAETVTVLTPIAQALAFLHAGGRTHGDVSPGNVLFTSVGKPLLADFGIGRAVGSHRADDGGTQGFHPPSPRRGDVGQRLEPEADIYALAALGWFMLTGRVPAATAQRPPLNVMVPDVPLPLVELLEAALADGAAQRPEAEEFARRVYRTADPAPVDLSAAVHPSVAPQLLTRRIARDGKKRTAFGAKRRPPRAVKKPDGLRKPQVVRRAAAAATRQGKAALGRVVVVTTSLALAIALAVFAGNLLVGSEAADTVGDPAAQAAAAAVPGEASSAPTGPPTARPLPDDLTRAVTAEDPAAAVAALTWLRTEALRSRDVSLLDDVNVAGSAPMAADTEVISTLASLEHWFSGLAAKAEDVRTVSHTGTSAVVEATISTSPFEQRDAGGGLVLSVTEAKRQPLVLVLERQDGRWLIGEVRDGA</sequence>
<dbReference type="InterPro" id="IPR000719">
    <property type="entry name" value="Prot_kinase_dom"/>
</dbReference>
<evidence type="ECO:0000256" key="1">
    <source>
        <dbReference type="ARBA" id="ARBA00012513"/>
    </source>
</evidence>
<feature type="compositionally biased region" description="Basic residues" evidence="8">
    <location>
        <begin position="298"/>
        <end position="312"/>
    </location>
</feature>
<dbReference type="AlphaFoldDB" id="A0A1H1GXP9"/>
<dbReference type="Gene3D" id="1.10.510.10">
    <property type="entry name" value="Transferase(Phosphotransferase) domain 1"/>
    <property type="match status" value="1"/>
</dbReference>
<evidence type="ECO:0000256" key="3">
    <source>
        <dbReference type="ARBA" id="ARBA00022679"/>
    </source>
</evidence>
<dbReference type="EMBL" id="FNKH01000002">
    <property type="protein sequence ID" value="SDR17606.1"/>
    <property type="molecule type" value="Genomic_DNA"/>
</dbReference>
<dbReference type="InterPro" id="IPR017441">
    <property type="entry name" value="Protein_kinase_ATP_BS"/>
</dbReference>
<dbReference type="Proteomes" id="UP000181917">
    <property type="component" value="Unassembled WGS sequence"/>
</dbReference>
<organism evidence="10 11">
    <name type="scientific">Crystallibacter crystallopoietes</name>
    <dbReference type="NCBI Taxonomy" id="37928"/>
    <lineage>
        <taxon>Bacteria</taxon>
        <taxon>Bacillati</taxon>
        <taxon>Actinomycetota</taxon>
        <taxon>Actinomycetes</taxon>
        <taxon>Micrococcales</taxon>
        <taxon>Micrococcaceae</taxon>
        <taxon>Crystallibacter</taxon>
    </lineage>
</organism>
<keyword evidence="6 7" id="KW-0067">ATP-binding</keyword>
<feature type="region of interest" description="Disordered" evidence="8">
    <location>
        <begin position="1"/>
        <end position="21"/>
    </location>
</feature>
<keyword evidence="5 10" id="KW-0418">Kinase</keyword>
<evidence type="ECO:0000256" key="2">
    <source>
        <dbReference type="ARBA" id="ARBA00022527"/>
    </source>
</evidence>
<dbReference type="GO" id="GO:0004674">
    <property type="term" value="F:protein serine/threonine kinase activity"/>
    <property type="evidence" value="ECO:0007669"/>
    <property type="project" value="UniProtKB-KW"/>
</dbReference>
<dbReference type="PROSITE" id="PS00107">
    <property type="entry name" value="PROTEIN_KINASE_ATP"/>
    <property type="match status" value="1"/>
</dbReference>
<evidence type="ECO:0000256" key="4">
    <source>
        <dbReference type="ARBA" id="ARBA00022741"/>
    </source>
</evidence>
<evidence type="ECO:0000256" key="6">
    <source>
        <dbReference type="ARBA" id="ARBA00022840"/>
    </source>
</evidence>
<dbReference type="PANTHER" id="PTHR43289">
    <property type="entry name" value="MITOGEN-ACTIVATED PROTEIN KINASE KINASE KINASE 20-RELATED"/>
    <property type="match status" value="1"/>
</dbReference>
<feature type="region of interest" description="Disordered" evidence="8">
    <location>
        <begin position="298"/>
        <end position="322"/>
    </location>
</feature>
<keyword evidence="4 7" id="KW-0547">Nucleotide-binding</keyword>
<dbReference type="Pfam" id="PF00069">
    <property type="entry name" value="Pkinase"/>
    <property type="match status" value="1"/>
</dbReference>
<dbReference type="CDD" id="cd14014">
    <property type="entry name" value="STKc_PknB_like"/>
    <property type="match status" value="1"/>
</dbReference>
<keyword evidence="11" id="KW-1185">Reference proteome</keyword>
<keyword evidence="2" id="KW-0723">Serine/threonine-protein kinase</keyword>
<feature type="region of interest" description="Disordered" evidence="8">
    <location>
        <begin position="173"/>
        <end position="194"/>
    </location>
</feature>
<dbReference type="STRING" id="37928.SAMN04489742_4384"/>
<dbReference type="PROSITE" id="PS50011">
    <property type="entry name" value="PROTEIN_KINASE_DOM"/>
    <property type="match status" value="1"/>
</dbReference>
<evidence type="ECO:0000256" key="5">
    <source>
        <dbReference type="ARBA" id="ARBA00022777"/>
    </source>
</evidence>
<reference evidence="10 11" key="1">
    <citation type="submission" date="2016-10" db="EMBL/GenBank/DDBJ databases">
        <authorList>
            <person name="de Groot N.N."/>
        </authorList>
    </citation>
    <scope>NUCLEOTIDE SEQUENCE [LARGE SCALE GENOMIC DNA]</scope>
    <source>
        <strain evidence="10 11">DSM 20117</strain>
    </source>
</reference>
<proteinExistence type="predicted"/>
<gene>
    <name evidence="10" type="ORF">SAMN04489742_4384</name>
</gene>
<dbReference type="EC" id="2.7.11.1" evidence="1"/>
<dbReference type="PANTHER" id="PTHR43289:SF6">
    <property type="entry name" value="SERINE_THREONINE-PROTEIN KINASE NEKL-3"/>
    <property type="match status" value="1"/>
</dbReference>
<evidence type="ECO:0000259" key="9">
    <source>
        <dbReference type="PROSITE" id="PS50011"/>
    </source>
</evidence>
<evidence type="ECO:0000313" key="11">
    <source>
        <dbReference type="Proteomes" id="UP000181917"/>
    </source>
</evidence>
<evidence type="ECO:0000256" key="8">
    <source>
        <dbReference type="SAM" id="MobiDB-lite"/>
    </source>
</evidence>
<dbReference type="GO" id="GO:0005524">
    <property type="term" value="F:ATP binding"/>
    <property type="evidence" value="ECO:0007669"/>
    <property type="project" value="UniProtKB-UniRule"/>
</dbReference>
<name>A0A1H1GXP9_9MICC</name>
<dbReference type="InterPro" id="IPR011009">
    <property type="entry name" value="Kinase-like_dom_sf"/>
</dbReference>
<dbReference type="KEGG" id="acry:AC20117_17455"/>
<protein>
    <recommendedName>
        <fullName evidence="1">non-specific serine/threonine protein kinase</fullName>
        <ecNumber evidence="1">2.7.11.1</ecNumber>
    </recommendedName>
</protein>
<keyword evidence="3" id="KW-0808">Transferase</keyword>
<accession>A0A1H1GXP9</accession>
<feature type="domain" description="Protein kinase" evidence="9">
    <location>
        <begin position="25"/>
        <end position="283"/>
    </location>
</feature>
<evidence type="ECO:0000313" key="10">
    <source>
        <dbReference type="EMBL" id="SDR17606.1"/>
    </source>
</evidence>
<dbReference type="SUPFAM" id="SSF56112">
    <property type="entry name" value="Protein kinase-like (PK-like)"/>
    <property type="match status" value="1"/>
</dbReference>